<evidence type="ECO:0000313" key="2">
    <source>
        <dbReference type="EMBL" id="RGT78756.1"/>
    </source>
</evidence>
<dbReference type="Proteomes" id="UP000284296">
    <property type="component" value="Unassembled WGS sequence"/>
</dbReference>
<dbReference type="RefSeq" id="WP_118004460.1">
    <property type="nucleotide sequence ID" value="NZ_QRXF01000021.1"/>
</dbReference>
<feature type="chain" id="PRO_5019020876" description="P/Homo B domain-containing protein" evidence="1">
    <location>
        <begin position="25"/>
        <end position="155"/>
    </location>
</feature>
<organism evidence="2 3">
    <name type="scientific">Agathobacter rectalis</name>
    <dbReference type="NCBI Taxonomy" id="39491"/>
    <lineage>
        <taxon>Bacteria</taxon>
        <taxon>Bacillati</taxon>
        <taxon>Bacillota</taxon>
        <taxon>Clostridia</taxon>
        <taxon>Lachnospirales</taxon>
        <taxon>Lachnospiraceae</taxon>
        <taxon>Agathobacter</taxon>
    </lineage>
</organism>
<comment type="caution">
    <text evidence="2">The sequence shown here is derived from an EMBL/GenBank/DDBJ whole genome shotgun (WGS) entry which is preliminary data.</text>
</comment>
<evidence type="ECO:0000313" key="3">
    <source>
        <dbReference type="Proteomes" id="UP000284296"/>
    </source>
</evidence>
<keyword evidence="1" id="KW-0732">Signal</keyword>
<accession>A0A412Q0N4</accession>
<dbReference type="EMBL" id="QRXG01000033">
    <property type="protein sequence ID" value="RGT78756.1"/>
    <property type="molecule type" value="Genomic_DNA"/>
</dbReference>
<dbReference type="AlphaFoldDB" id="A0A412Q0N4"/>
<evidence type="ECO:0008006" key="4">
    <source>
        <dbReference type="Google" id="ProtNLM"/>
    </source>
</evidence>
<feature type="signal peptide" evidence="1">
    <location>
        <begin position="1"/>
        <end position="24"/>
    </location>
</feature>
<gene>
    <name evidence="2" type="ORF">DWX06_14000</name>
</gene>
<reference evidence="2 3" key="1">
    <citation type="submission" date="2018-08" db="EMBL/GenBank/DDBJ databases">
        <title>A genome reference for cultivated species of the human gut microbiota.</title>
        <authorList>
            <person name="Zou Y."/>
            <person name="Xue W."/>
            <person name="Luo G."/>
        </authorList>
    </citation>
    <scope>NUCLEOTIDE SEQUENCE [LARGE SCALE GENOMIC DNA]</scope>
    <source>
        <strain evidence="2 3">AF18-16LB</strain>
    </source>
</reference>
<proteinExistence type="predicted"/>
<dbReference type="SUPFAM" id="SSF49785">
    <property type="entry name" value="Galactose-binding domain-like"/>
    <property type="match status" value="1"/>
</dbReference>
<evidence type="ECO:0000256" key="1">
    <source>
        <dbReference type="SAM" id="SignalP"/>
    </source>
</evidence>
<protein>
    <recommendedName>
        <fullName evidence="4">P/Homo B domain-containing protein</fullName>
    </recommendedName>
</protein>
<dbReference type="InterPro" id="IPR008979">
    <property type="entry name" value="Galactose-bd-like_sf"/>
</dbReference>
<sequence>MKRKLSLLLVVTLLCTLFVTPVSAAEAASYTGDQAVVTATSGSNYFSKITPKLNSLNGSSAMATLSSGSCSGNERSITSVSVNCRVSSGSSRYTLYVISPDGTTLSKSCRTSSTTYTFTGFNGEDPKGDWIIIIISDGVVTTVTATLKVNYNYSY</sequence>
<name>A0A412Q0N4_9FIRM</name>